<dbReference type="RefSeq" id="XP_002672456.1">
    <property type="nucleotide sequence ID" value="XM_002672410.1"/>
</dbReference>
<dbReference type="PRINTS" id="PR00368">
    <property type="entry name" value="FADPNR"/>
</dbReference>
<keyword evidence="2" id="KW-0285">Flavoprotein</keyword>
<comment type="similarity">
    <text evidence="1">Belongs to the NADH dehydrogenase family.</text>
</comment>
<organism evidence="9">
    <name type="scientific">Naegleria gruberi</name>
    <name type="common">Amoeba</name>
    <dbReference type="NCBI Taxonomy" id="5762"/>
    <lineage>
        <taxon>Eukaryota</taxon>
        <taxon>Discoba</taxon>
        <taxon>Heterolobosea</taxon>
        <taxon>Tetramitia</taxon>
        <taxon>Eutetramitia</taxon>
        <taxon>Vahlkampfiidae</taxon>
        <taxon>Naegleria</taxon>
    </lineage>
</organism>
<proteinExistence type="inferred from homology"/>
<dbReference type="GO" id="GO:0003954">
    <property type="term" value="F:NADH dehydrogenase activity"/>
    <property type="evidence" value="ECO:0007669"/>
    <property type="project" value="InterPro"/>
</dbReference>
<name>D2VTU4_NAEGR</name>
<dbReference type="SUPFAM" id="SSF51905">
    <property type="entry name" value="FAD/NAD(P)-binding domain"/>
    <property type="match status" value="2"/>
</dbReference>
<evidence type="ECO:0000313" key="9">
    <source>
        <dbReference type="Proteomes" id="UP000006671"/>
    </source>
</evidence>
<dbReference type="eggNOG" id="KOG2495">
    <property type="taxonomic scope" value="Eukaryota"/>
</dbReference>
<feature type="domain" description="External alternative NADH-ubiquinone oxidoreductase-like C-terminal" evidence="7">
    <location>
        <begin position="427"/>
        <end position="487"/>
    </location>
</feature>
<feature type="domain" description="FAD/NAD(P)-binding" evidence="6">
    <location>
        <begin position="89"/>
        <end position="406"/>
    </location>
</feature>
<keyword evidence="3" id="KW-0274">FAD</keyword>
<keyword evidence="5" id="KW-0520">NAD</keyword>
<dbReference type="PANTHER" id="PTHR43706:SF13">
    <property type="entry name" value="NADH DEHYDROGENASE-RELATED"/>
    <property type="match status" value="1"/>
</dbReference>
<dbReference type="PRINTS" id="PR00411">
    <property type="entry name" value="PNDRDTASEI"/>
</dbReference>
<sequence length="491" mass="55399">MIIGKSSSSLMQKKSLILMMVNSFSRTSLKYNKKQFSANLLSLTTTSNQSVSNSTSSSVENTLSKEIREKIMENQKVIASQSANKKKQNLVILGSGWAGFRLIKKIDLEKYNVNVVTPRNHFLFTPLLPGSACGTVELRSIIEPVRRAVHHEDYHYYEGKAVAVDTENQRVICKPNYENDPNFTLPYDKLVVAVGCDVNDFGIKGVKDYTFPLKEISHARTIRQQITQCFERASNPSTPVHLRETLLHFVIVGAGATGVEFAAECHDLIRDLSRNFPPEIMEEVSMTVIEAGSTVLSAFDSSLQKYTQKFFRRNHIKIRTNQQVKEVLSPNSLKLQDGSIIECGMIVWSAEISQGRQLPIDPKTKKIIVDDHLHVKGFDNIWALGDISLIETVPLAATAQVAQQQGLYVARHLNGEIEESKPFVYHHMGQLAYIGNYRAISQVGAVKSGGFLSWLFWRSAYMTRLVSIRNKFNVLLNWTSTFWFGRDISRF</sequence>
<evidence type="ECO:0000313" key="8">
    <source>
        <dbReference type="EMBL" id="EFC39712.1"/>
    </source>
</evidence>
<dbReference type="EMBL" id="GG738897">
    <property type="protein sequence ID" value="EFC39712.1"/>
    <property type="molecule type" value="Genomic_DNA"/>
</dbReference>
<dbReference type="InParanoid" id="D2VTU4"/>
<gene>
    <name evidence="8" type="ORF">NAEGRDRAFT_81197</name>
</gene>
<dbReference type="InterPro" id="IPR054585">
    <property type="entry name" value="NDH2-like_C"/>
</dbReference>
<evidence type="ECO:0000256" key="3">
    <source>
        <dbReference type="ARBA" id="ARBA00022827"/>
    </source>
</evidence>
<dbReference type="KEGG" id="ngr:NAEGRDRAFT_81197"/>
<protein>
    <submittedName>
        <fullName evidence="8">Predicted protein</fullName>
    </submittedName>
</protein>
<dbReference type="Pfam" id="PF22366">
    <property type="entry name" value="NDH2_C"/>
    <property type="match status" value="1"/>
</dbReference>
<dbReference type="Proteomes" id="UP000006671">
    <property type="component" value="Unassembled WGS sequence"/>
</dbReference>
<dbReference type="Pfam" id="PF07992">
    <property type="entry name" value="Pyr_redox_2"/>
    <property type="match status" value="1"/>
</dbReference>
<accession>D2VTU4</accession>
<keyword evidence="4" id="KW-0560">Oxidoreductase</keyword>
<dbReference type="OrthoDB" id="3244603at2759"/>
<evidence type="ECO:0000256" key="5">
    <source>
        <dbReference type="ARBA" id="ARBA00023027"/>
    </source>
</evidence>
<dbReference type="AlphaFoldDB" id="D2VTU4"/>
<dbReference type="GeneID" id="8854263"/>
<dbReference type="InterPro" id="IPR023753">
    <property type="entry name" value="FAD/NAD-binding_dom"/>
</dbReference>
<dbReference type="OMA" id="DHCIFLD"/>
<dbReference type="Gene3D" id="3.50.50.100">
    <property type="match status" value="1"/>
</dbReference>
<evidence type="ECO:0000259" key="6">
    <source>
        <dbReference type="Pfam" id="PF07992"/>
    </source>
</evidence>
<dbReference type="VEuPathDB" id="AmoebaDB:NAEGRDRAFT_81197"/>
<evidence type="ECO:0000256" key="2">
    <source>
        <dbReference type="ARBA" id="ARBA00022630"/>
    </source>
</evidence>
<dbReference type="InterPro" id="IPR045024">
    <property type="entry name" value="NDH-2"/>
</dbReference>
<dbReference type="InterPro" id="IPR036188">
    <property type="entry name" value="FAD/NAD-bd_sf"/>
</dbReference>
<evidence type="ECO:0000256" key="4">
    <source>
        <dbReference type="ARBA" id="ARBA00023002"/>
    </source>
</evidence>
<dbReference type="STRING" id="5762.D2VTU4"/>
<keyword evidence="9" id="KW-1185">Reference proteome</keyword>
<reference evidence="8 9" key="1">
    <citation type="journal article" date="2010" name="Cell">
        <title>The genome of Naegleria gruberi illuminates early eukaryotic versatility.</title>
        <authorList>
            <person name="Fritz-Laylin L.K."/>
            <person name="Prochnik S.E."/>
            <person name="Ginger M.L."/>
            <person name="Dacks J.B."/>
            <person name="Carpenter M.L."/>
            <person name="Field M.C."/>
            <person name="Kuo A."/>
            <person name="Paredez A."/>
            <person name="Chapman J."/>
            <person name="Pham J."/>
            <person name="Shu S."/>
            <person name="Neupane R."/>
            <person name="Cipriano M."/>
            <person name="Mancuso J."/>
            <person name="Tu H."/>
            <person name="Salamov A."/>
            <person name="Lindquist E."/>
            <person name="Shapiro H."/>
            <person name="Lucas S."/>
            <person name="Grigoriev I.V."/>
            <person name="Cande W.Z."/>
            <person name="Fulton C."/>
            <person name="Rokhsar D.S."/>
            <person name="Dawson S.C."/>
        </authorList>
    </citation>
    <scope>NUCLEOTIDE SEQUENCE [LARGE SCALE GENOMIC DNA]</scope>
    <source>
        <strain evidence="8 9">NEG-M</strain>
    </source>
</reference>
<dbReference type="GO" id="GO:0005739">
    <property type="term" value="C:mitochondrion"/>
    <property type="evidence" value="ECO:0007669"/>
    <property type="project" value="TreeGrafter"/>
</dbReference>
<dbReference type="PANTHER" id="PTHR43706">
    <property type="entry name" value="NADH DEHYDROGENASE"/>
    <property type="match status" value="1"/>
</dbReference>
<evidence type="ECO:0000259" key="7">
    <source>
        <dbReference type="Pfam" id="PF22366"/>
    </source>
</evidence>
<dbReference type="FunCoup" id="D2VTU4">
    <property type="interactions" value="181"/>
</dbReference>
<evidence type="ECO:0000256" key="1">
    <source>
        <dbReference type="ARBA" id="ARBA00005272"/>
    </source>
</evidence>